<evidence type="ECO:0000313" key="5">
    <source>
        <dbReference type="Proteomes" id="UP000440578"/>
    </source>
</evidence>
<keyword evidence="5" id="KW-1185">Reference proteome</keyword>
<dbReference type="PANTHER" id="PTHR24373:SF387">
    <property type="entry name" value="LEUCINE-RICH REPEATS AND IMMUNOGLOBULIN-LIKE DOMAINS PROTEIN SMA-10"/>
    <property type="match status" value="1"/>
</dbReference>
<gene>
    <name evidence="4" type="ORF">FJT64_023028</name>
</gene>
<feature type="region of interest" description="Disordered" evidence="2">
    <location>
        <begin position="414"/>
        <end position="460"/>
    </location>
</feature>
<organism evidence="4 5">
    <name type="scientific">Amphibalanus amphitrite</name>
    <name type="common">Striped barnacle</name>
    <name type="synonym">Balanus amphitrite</name>
    <dbReference type="NCBI Taxonomy" id="1232801"/>
    <lineage>
        <taxon>Eukaryota</taxon>
        <taxon>Metazoa</taxon>
        <taxon>Ecdysozoa</taxon>
        <taxon>Arthropoda</taxon>
        <taxon>Crustacea</taxon>
        <taxon>Multicrustacea</taxon>
        <taxon>Cirripedia</taxon>
        <taxon>Thoracica</taxon>
        <taxon>Thoracicalcarea</taxon>
        <taxon>Balanomorpha</taxon>
        <taxon>Balanoidea</taxon>
        <taxon>Balanidae</taxon>
        <taxon>Amphibalaninae</taxon>
        <taxon>Amphibalanus</taxon>
    </lineage>
</organism>
<dbReference type="InterPro" id="IPR032675">
    <property type="entry name" value="LRR_dom_sf"/>
</dbReference>
<protein>
    <submittedName>
        <fullName evidence="4">Uncharacterized protein</fullName>
    </submittedName>
</protein>
<dbReference type="Gene3D" id="3.80.10.10">
    <property type="entry name" value="Ribonuclease Inhibitor"/>
    <property type="match status" value="1"/>
</dbReference>
<dbReference type="EMBL" id="VIIS01000762">
    <property type="protein sequence ID" value="KAF0305335.1"/>
    <property type="molecule type" value="Genomic_DNA"/>
</dbReference>
<dbReference type="SUPFAM" id="SSF52058">
    <property type="entry name" value="L domain-like"/>
    <property type="match status" value="1"/>
</dbReference>
<evidence type="ECO:0000256" key="2">
    <source>
        <dbReference type="SAM" id="MobiDB-lite"/>
    </source>
</evidence>
<dbReference type="AlphaFoldDB" id="A0A6A4WF42"/>
<dbReference type="GO" id="GO:0005615">
    <property type="term" value="C:extracellular space"/>
    <property type="evidence" value="ECO:0007669"/>
    <property type="project" value="TreeGrafter"/>
</dbReference>
<feature type="signal peptide" evidence="3">
    <location>
        <begin position="1"/>
        <end position="24"/>
    </location>
</feature>
<name>A0A6A4WF42_AMPAM</name>
<evidence type="ECO:0000313" key="4">
    <source>
        <dbReference type="EMBL" id="KAF0305335.1"/>
    </source>
</evidence>
<dbReference type="Proteomes" id="UP000440578">
    <property type="component" value="Unassembled WGS sequence"/>
</dbReference>
<sequence>MAAGRHLPGLLLVYLVMSAVFSTAYRSSEEKYSVCNTRCCKVEPNCSAALHVACRCHFAKRVVLRDGDFPPSVETIYFYGVRNLTITENALLNLPSLTRVELRQIEWMKVLSNGLALNSNSSLAFLAIDSVRDMKLEADAFSGHWDTEAKLRIGYVSSLVLSQNTFSFQSSPHIPSLVIEHATLRDIEPMAFNASLEFLTLKDVEIKMCRRNGFGGSIQALSMDRVDLNELREGCINGSGSLRRLSVSNSRLGVIRNRGICGSIPTVTIRNCSVSLLQPNGLQLRTAKLDIYSSKFTSIMTRGLNVLANQIYLRKMVVDTLHGHALKALRTTENENDSPSIHILNLTVQHTYNGSLAFDPETNVEVVHLSVDVWEPQVCPLERWVRQLTDTSEKAPLGPTQKQMQTQLRRHWLCKEPSSTTPAAAGAKDGGGESAEQDPHATGDNSTCDDQAGSGGKKDR</sequence>
<dbReference type="GO" id="GO:0031012">
    <property type="term" value="C:extracellular matrix"/>
    <property type="evidence" value="ECO:0007669"/>
    <property type="project" value="TreeGrafter"/>
</dbReference>
<comment type="caution">
    <text evidence="4">The sequence shown here is derived from an EMBL/GenBank/DDBJ whole genome shotgun (WGS) entry which is preliminary data.</text>
</comment>
<evidence type="ECO:0000256" key="3">
    <source>
        <dbReference type="SAM" id="SignalP"/>
    </source>
</evidence>
<evidence type="ECO:0000256" key="1">
    <source>
        <dbReference type="ARBA" id="ARBA00022729"/>
    </source>
</evidence>
<reference evidence="4 5" key="1">
    <citation type="submission" date="2019-07" db="EMBL/GenBank/DDBJ databases">
        <title>Draft genome assembly of a fouling barnacle, Amphibalanus amphitrite (Darwin, 1854): The first reference genome for Thecostraca.</title>
        <authorList>
            <person name="Kim W."/>
        </authorList>
    </citation>
    <scope>NUCLEOTIDE SEQUENCE [LARGE SCALE GENOMIC DNA]</scope>
    <source>
        <strain evidence="4">SNU_AA5</strain>
        <tissue evidence="4">Soma without cirri and trophi</tissue>
    </source>
</reference>
<accession>A0A6A4WF42</accession>
<keyword evidence="1 3" id="KW-0732">Signal</keyword>
<dbReference type="PANTHER" id="PTHR24373">
    <property type="entry name" value="SLIT RELATED LEUCINE-RICH REPEAT NEURONAL PROTEIN"/>
    <property type="match status" value="1"/>
</dbReference>
<proteinExistence type="predicted"/>
<feature type="chain" id="PRO_5025638959" evidence="3">
    <location>
        <begin position="25"/>
        <end position="460"/>
    </location>
</feature>
<dbReference type="InterPro" id="IPR050328">
    <property type="entry name" value="Dev_Immune_Receptor"/>
</dbReference>